<dbReference type="RefSeq" id="WP_004438716.1">
    <property type="nucleotide sequence ID" value="NZ_AFEU01000003.1"/>
</dbReference>
<dbReference type="PANTHER" id="PTHR39087:SF2">
    <property type="entry name" value="UPF0104 MEMBRANE PROTEIN MJ1595"/>
    <property type="match status" value="1"/>
</dbReference>
<keyword evidence="2" id="KW-1003">Cell membrane</keyword>
<comment type="subcellular location">
    <subcellularLocation>
        <location evidence="1 6">Cell membrane</location>
        <topology evidence="1 6">Multi-pass membrane protein</topology>
    </subcellularLocation>
</comment>
<dbReference type="EMBL" id="AFEU01000003">
    <property type="protein sequence ID" value="EIJ79192.1"/>
    <property type="molecule type" value="Genomic_DNA"/>
</dbReference>
<dbReference type="GO" id="GO:0046677">
    <property type="term" value="P:response to antibiotic"/>
    <property type="evidence" value="ECO:0007669"/>
    <property type="project" value="UniProtKB-KW"/>
</dbReference>
<feature type="transmembrane region" description="Helical" evidence="6">
    <location>
        <begin position="123"/>
        <end position="144"/>
    </location>
</feature>
<protein>
    <recommendedName>
        <fullName evidence="6">Phosphatidylglycerol lysyltransferase</fullName>
        <ecNumber evidence="6">2.3.2.3</ecNumber>
    </recommendedName>
    <alternativeName>
        <fullName evidence="6">Lysylphosphatidylglycerol synthase</fullName>
    </alternativeName>
</protein>
<evidence type="ECO:0000313" key="7">
    <source>
        <dbReference type="EMBL" id="EIJ79192.1"/>
    </source>
</evidence>
<keyword evidence="8" id="KW-1185">Reference proteome</keyword>
<dbReference type="AlphaFoldDB" id="I3DY71"/>
<keyword evidence="6" id="KW-0046">Antibiotic resistance</keyword>
<keyword evidence="4 6" id="KW-1133">Transmembrane helix</keyword>
<gene>
    <name evidence="6" type="primary">mprF</name>
    <name evidence="7" type="ORF">PB1_16584</name>
</gene>
<name>I3DY71_BACMT</name>
<feature type="transmembrane region" description="Helical" evidence="6">
    <location>
        <begin position="12"/>
        <end position="35"/>
    </location>
</feature>
<comment type="similarity">
    <text evidence="6">Belongs to the LPG synthase family.</text>
</comment>
<dbReference type="PANTHER" id="PTHR39087">
    <property type="entry name" value="UPF0104 MEMBRANE PROTEIN MJ1595"/>
    <property type="match status" value="1"/>
</dbReference>
<feature type="transmembrane region" description="Helical" evidence="6">
    <location>
        <begin position="47"/>
        <end position="69"/>
    </location>
</feature>
<organism evidence="7 8">
    <name type="scientific">Bacillus methanolicus PB1</name>
    <dbReference type="NCBI Taxonomy" id="997296"/>
    <lineage>
        <taxon>Bacteria</taxon>
        <taxon>Bacillati</taxon>
        <taxon>Bacillota</taxon>
        <taxon>Bacilli</taxon>
        <taxon>Bacillales</taxon>
        <taxon>Bacillaceae</taxon>
        <taxon>Bacillus</taxon>
    </lineage>
</organism>
<dbReference type="OrthoDB" id="2111097at2"/>
<feature type="transmembrane region" description="Helical" evidence="6">
    <location>
        <begin position="280"/>
        <end position="301"/>
    </location>
</feature>
<evidence type="ECO:0000313" key="8">
    <source>
        <dbReference type="Proteomes" id="UP000010523"/>
    </source>
</evidence>
<keyword evidence="6" id="KW-0443">Lipid metabolism</keyword>
<keyword evidence="3 6" id="KW-0812">Transmembrane</keyword>
<evidence type="ECO:0000256" key="6">
    <source>
        <dbReference type="RuleBase" id="RU363042"/>
    </source>
</evidence>
<dbReference type="EC" id="2.3.2.3" evidence="6"/>
<comment type="function">
    <text evidence="6">Catalyzes the transfer of a lysyl group from L-lysyl-tRNA(Lys) to membrane-bound phosphatidylglycerol (PG), which produces lysylphosphatidylglycerol (LPG), a major component of the bacterial membrane with a positive net charge. LPG synthesis contributes to bacterial virulence as it is involved in the resistance mechanism against cationic antimicrobial peptides (CAMP) produces by the host's immune system (defensins, cathelicidins) and by the competing microorganisms.</text>
</comment>
<evidence type="ECO:0000256" key="1">
    <source>
        <dbReference type="ARBA" id="ARBA00004651"/>
    </source>
</evidence>
<reference evidence="7 8" key="1">
    <citation type="journal article" date="2012" name="Appl. Environ. Microbiol.">
        <title>Genome Sequence of Thermotolerant Bacillus methanolicus: Features and Regulation Related to Methylotrophy and Production of L-Lysine and L-Glutamate from Methanol.</title>
        <authorList>
            <person name="Heggeset T.M."/>
            <person name="Krog A."/>
            <person name="Balzer S."/>
            <person name="Wentzel A."/>
            <person name="Ellingsen T.E."/>
            <person name="Brautaset T."/>
        </authorList>
    </citation>
    <scope>NUCLEOTIDE SEQUENCE [LARGE SCALE GENOMIC DNA]</scope>
    <source>
        <strain evidence="7 8">PB1</strain>
    </source>
</reference>
<accession>I3DY71</accession>
<dbReference type="GO" id="GO:0006629">
    <property type="term" value="P:lipid metabolic process"/>
    <property type="evidence" value="ECO:0007669"/>
    <property type="project" value="UniProtKB-KW"/>
</dbReference>
<dbReference type="PATRIC" id="fig|997296.3.peg.3490"/>
<dbReference type="GO" id="GO:0050071">
    <property type="term" value="F:phosphatidylglycerol lysyltransferase activity"/>
    <property type="evidence" value="ECO:0007669"/>
    <property type="project" value="UniProtKB-EC"/>
</dbReference>
<evidence type="ECO:0000256" key="2">
    <source>
        <dbReference type="ARBA" id="ARBA00022475"/>
    </source>
</evidence>
<feature type="transmembrane region" description="Helical" evidence="6">
    <location>
        <begin position="150"/>
        <end position="169"/>
    </location>
</feature>
<evidence type="ECO:0000256" key="3">
    <source>
        <dbReference type="ARBA" id="ARBA00022692"/>
    </source>
</evidence>
<evidence type="ECO:0000256" key="5">
    <source>
        <dbReference type="ARBA" id="ARBA00023136"/>
    </source>
</evidence>
<dbReference type="InterPro" id="IPR022791">
    <property type="entry name" value="L-PG_synthase/AglD"/>
</dbReference>
<dbReference type="GO" id="GO:0005886">
    <property type="term" value="C:plasma membrane"/>
    <property type="evidence" value="ECO:0007669"/>
    <property type="project" value="UniProtKB-SubCell"/>
</dbReference>
<comment type="caution">
    <text evidence="7">The sequence shown here is derived from an EMBL/GenBank/DDBJ whole genome shotgun (WGS) entry which is preliminary data.</text>
</comment>
<dbReference type="Pfam" id="PF03706">
    <property type="entry name" value="LPG_synthase_TM"/>
    <property type="match status" value="1"/>
</dbReference>
<keyword evidence="6" id="KW-0808">Transferase</keyword>
<evidence type="ECO:0000256" key="4">
    <source>
        <dbReference type="ARBA" id="ARBA00022989"/>
    </source>
</evidence>
<feature type="transmembrane region" description="Helical" evidence="6">
    <location>
        <begin position="196"/>
        <end position="216"/>
    </location>
</feature>
<proteinExistence type="inferred from homology"/>
<sequence>MKTFFKQLMKNVPSILILIVFIALTYNFFDAGFLWESGKEIWKKPSILFLILLAYLLSFVLKAIAWKVYLKGRPSFFSCLAGLFYSLFLNHILPVKAGDLARAGVLPARDQHISAEESLHSVFVLRVIDMLCLSGIALIGIFAFHIHYRIPFWALFFVLVISLIALQLLKNRFPIFVNRHVALLKNALSGTNGLQVFLLTLTSWILEAAVLYGTIFALNKEISLTAAVWTNSVTIAGQVFQITPGGIANYEAFMSFALGFIGFSFKEGYTIAILTHGIKFIFSYLAGFAAICIFPVPINVLKSWIRQKGVKGK</sequence>
<dbReference type="eggNOG" id="COG0392">
    <property type="taxonomic scope" value="Bacteria"/>
</dbReference>
<dbReference type="Proteomes" id="UP000010523">
    <property type="component" value="Unassembled WGS sequence"/>
</dbReference>
<comment type="catalytic activity">
    <reaction evidence="6">
        <text>L-lysyl-tRNA(Lys) + a 1,2-diacyl-sn-glycero-3-phospho-(1'-sn-glycerol) = a 1,2-diacyl-sn-glycero-3-phospho-1'-(3'-O-L-lysyl)-sn-glycerol + tRNA(Lys)</text>
        <dbReference type="Rhea" id="RHEA:10668"/>
        <dbReference type="Rhea" id="RHEA-COMP:9696"/>
        <dbReference type="Rhea" id="RHEA-COMP:9697"/>
        <dbReference type="ChEBI" id="CHEBI:64716"/>
        <dbReference type="ChEBI" id="CHEBI:75792"/>
        <dbReference type="ChEBI" id="CHEBI:78442"/>
        <dbReference type="ChEBI" id="CHEBI:78529"/>
        <dbReference type="EC" id="2.3.2.3"/>
    </reaction>
</comment>
<keyword evidence="5 6" id="KW-0472">Membrane</keyword>
<feature type="transmembrane region" description="Helical" evidence="6">
    <location>
        <begin position="75"/>
        <end position="93"/>
    </location>
</feature>
<dbReference type="STRING" id="997296.PB1_16584"/>